<dbReference type="AlphaFoldDB" id="A7A329"/>
<accession>A7A329</accession>
<dbReference type="HOGENOM" id="CLU_3372318_0_0_11"/>
<reference evidence="1 2" key="2">
    <citation type="submission" date="2007-05" db="EMBL/GenBank/DDBJ databases">
        <title>Draft genome sequence of Bifidobacterium adolescentis (L2-32).</title>
        <authorList>
            <person name="Sudarsanam P."/>
            <person name="Ley R."/>
            <person name="Guruge J."/>
            <person name="Turnbaugh P.J."/>
            <person name="Mahowald M."/>
            <person name="Liep D."/>
            <person name="Gordon J."/>
        </authorList>
    </citation>
    <scope>NUCLEOTIDE SEQUENCE [LARGE SCALE GENOMIC DNA]</scope>
    <source>
        <strain evidence="1 2">L2-32</strain>
    </source>
</reference>
<organism evidence="1 2">
    <name type="scientific">Bifidobacterium adolescentis L2-32</name>
    <dbReference type="NCBI Taxonomy" id="411481"/>
    <lineage>
        <taxon>Bacteria</taxon>
        <taxon>Bacillati</taxon>
        <taxon>Actinomycetota</taxon>
        <taxon>Actinomycetes</taxon>
        <taxon>Bifidobacteriales</taxon>
        <taxon>Bifidobacteriaceae</taxon>
        <taxon>Bifidobacterium</taxon>
    </lineage>
</organism>
<name>A7A329_BIFAD</name>
<proteinExistence type="predicted"/>
<protein>
    <submittedName>
        <fullName evidence="1">Uncharacterized protein</fullName>
    </submittedName>
</protein>
<sequence>MLKVAIESLGSLLHTMPPSTADGATAAIGAIAYS</sequence>
<dbReference type="EMBL" id="AAXD02000018">
    <property type="protein sequence ID" value="EDN83312.1"/>
    <property type="molecule type" value="Genomic_DNA"/>
</dbReference>
<comment type="caution">
    <text evidence="1">The sequence shown here is derived from an EMBL/GenBank/DDBJ whole genome shotgun (WGS) entry which is preliminary data.</text>
</comment>
<reference evidence="1 2" key="1">
    <citation type="submission" date="2007-04" db="EMBL/GenBank/DDBJ databases">
        <authorList>
            <person name="Fulton L."/>
            <person name="Clifton S."/>
            <person name="Fulton B."/>
            <person name="Xu J."/>
            <person name="Minx P."/>
            <person name="Pepin K.H."/>
            <person name="Johnson M."/>
            <person name="Thiruvilangam P."/>
            <person name="Bhonagiri V."/>
            <person name="Nash W.E."/>
            <person name="Mardis E.R."/>
            <person name="Wilson R.K."/>
        </authorList>
    </citation>
    <scope>NUCLEOTIDE SEQUENCE [LARGE SCALE GENOMIC DNA]</scope>
    <source>
        <strain evidence="1 2">L2-32</strain>
    </source>
</reference>
<evidence type="ECO:0000313" key="1">
    <source>
        <dbReference type="EMBL" id="EDN83312.1"/>
    </source>
</evidence>
<dbReference type="Proteomes" id="UP000003773">
    <property type="component" value="Unassembled WGS sequence"/>
</dbReference>
<evidence type="ECO:0000313" key="2">
    <source>
        <dbReference type="Proteomes" id="UP000003773"/>
    </source>
</evidence>
<gene>
    <name evidence="1" type="ORF">BIFADO_00217</name>
</gene>